<dbReference type="OrthoDB" id="371463at2759"/>
<evidence type="ECO:0000256" key="8">
    <source>
        <dbReference type="ARBA" id="ARBA00023329"/>
    </source>
</evidence>
<dbReference type="Gene3D" id="3.30.450.60">
    <property type="match status" value="1"/>
</dbReference>
<accession>A0A075APZ1</accession>
<dbReference type="HOGENOM" id="CLU_061221_1_3_1"/>
<keyword evidence="7 9" id="KW-0472">Membrane</keyword>
<dbReference type="CDD" id="cd14831">
    <property type="entry name" value="AP1_sigma"/>
    <property type="match status" value="1"/>
</dbReference>
<evidence type="ECO:0000256" key="9">
    <source>
        <dbReference type="PIRNR" id="PIRNR015588"/>
    </source>
</evidence>
<dbReference type="FunFam" id="3.30.450.60:FF:000007">
    <property type="entry name" value="AP complex subunit sigma"/>
    <property type="match status" value="1"/>
</dbReference>
<dbReference type="EMBL" id="KE561161">
    <property type="protein sequence ID" value="EPZ32296.1"/>
    <property type="molecule type" value="Genomic_DNA"/>
</dbReference>
<evidence type="ECO:0000313" key="11">
    <source>
        <dbReference type="EMBL" id="EPZ32296.1"/>
    </source>
</evidence>
<dbReference type="SUPFAM" id="SSF64356">
    <property type="entry name" value="SNARE-like"/>
    <property type="match status" value="1"/>
</dbReference>
<dbReference type="GO" id="GO:0016482">
    <property type="term" value="P:cytosolic transport"/>
    <property type="evidence" value="ECO:0007669"/>
    <property type="project" value="UniProtKB-ARBA"/>
</dbReference>
<organism evidence="11 12">
    <name type="scientific">Rozella allomycis (strain CSF55)</name>
    <dbReference type="NCBI Taxonomy" id="988480"/>
    <lineage>
        <taxon>Eukaryota</taxon>
        <taxon>Fungi</taxon>
        <taxon>Fungi incertae sedis</taxon>
        <taxon>Cryptomycota</taxon>
        <taxon>Cryptomycota incertae sedis</taxon>
        <taxon>Rozella</taxon>
    </lineage>
</organism>
<evidence type="ECO:0000256" key="4">
    <source>
        <dbReference type="ARBA" id="ARBA00022448"/>
    </source>
</evidence>
<dbReference type="GO" id="GO:0030121">
    <property type="term" value="C:AP-1 adaptor complex"/>
    <property type="evidence" value="ECO:0007669"/>
    <property type="project" value="InterPro"/>
</dbReference>
<evidence type="ECO:0000256" key="2">
    <source>
        <dbReference type="ARBA" id="ARBA00004640"/>
    </source>
</evidence>
<evidence type="ECO:0000256" key="6">
    <source>
        <dbReference type="ARBA" id="ARBA00023034"/>
    </source>
</evidence>
<feature type="domain" description="AP complex mu/sigma subunit" evidence="10">
    <location>
        <begin position="1"/>
        <end position="138"/>
    </location>
</feature>
<dbReference type="InterPro" id="IPR022775">
    <property type="entry name" value="AP_mu_sigma_su"/>
</dbReference>
<dbReference type="InterPro" id="IPR016635">
    <property type="entry name" value="AP_complex_ssu"/>
</dbReference>
<protein>
    <recommendedName>
        <fullName evidence="9">AP complex subunit sigma</fullName>
    </recommendedName>
</protein>
<evidence type="ECO:0000256" key="1">
    <source>
        <dbReference type="ARBA" id="ARBA00004555"/>
    </source>
</evidence>
<dbReference type="GO" id="GO:0035615">
    <property type="term" value="F:clathrin adaptor activity"/>
    <property type="evidence" value="ECO:0007669"/>
    <property type="project" value="InterPro"/>
</dbReference>
<sequence length="157" mass="18433">MLEYILLISRHGKMRLQKWFVTKSSKEKQKCVKDVTQLILPRKPNLCNVIEYEGTRIVYKSLYFVVGIDAEENELIVLEIIHRFVELLDLHFGNVCELDIVYNYEKAYFLLDELLISGEIQESSKRAISKSISTQDEMQEREEIEFSPITTLIKQSI</sequence>
<evidence type="ECO:0000259" key="10">
    <source>
        <dbReference type="Pfam" id="PF01217"/>
    </source>
</evidence>
<dbReference type="STRING" id="988480.A0A075APZ1"/>
<evidence type="ECO:0000313" key="12">
    <source>
        <dbReference type="Proteomes" id="UP000030755"/>
    </source>
</evidence>
<dbReference type="InterPro" id="IPR011012">
    <property type="entry name" value="Longin-like_dom_sf"/>
</dbReference>
<keyword evidence="8" id="KW-0968">Cytoplasmic vesicle</keyword>
<proteinExistence type="inferred from homology"/>
<dbReference type="PIRSF" id="PIRSF015588">
    <property type="entry name" value="AP_complex_sigma"/>
    <property type="match status" value="1"/>
</dbReference>
<dbReference type="GO" id="GO:0005829">
    <property type="term" value="C:cytosol"/>
    <property type="evidence" value="ECO:0007669"/>
    <property type="project" value="GOC"/>
</dbReference>
<dbReference type="Pfam" id="PF01217">
    <property type="entry name" value="Clat_adaptor_s"/>
    <property type="match status" value="1"/>
</dbReference>
<keyword evidence="12" id="KW-1185">Reference proteome</keyword>
<keyword evidence="5 9" id="KW-0653">Protein transport</keyword>
<dbReference type="OMA" id="WYVATSE"/>
<keyword evidence="4 9" id="KW-0813">Transport</keyword>
<name>A0A075APZ1_ROZAC</name>
<dbReference type="InterPro" id="IPR044733">
    <property type="entry name" value="AP1_sigma"/>
</dbReference>
<evidence type="ECO:0000256" key="7">
    <source>
        <dbReference type="ARBA" id="ARBA00023136"/>
    </source>
</evidence>
<evidence type="ECO:0000256" key="3">
    <source>
        <dbReference type="ARBA" id="ARBA00006972"/>
    </source>
</evidence>
<gene>
    <name evidence="11" type="ORF">O9G_002136</name>
</gene>
<comment type="subcellular location">
    <subcellularLocation>
        <location evidence="2">Cytoplasmic vesicle</location>
        <location evidence="2">Clathrin-coated vesicle membrane</location>
    </subcellularLocation>
    <subcellularLocation>
        <location evidence="1">Golgi apparatus</location>
    </subcellularLocation>
</comment>
<keyword evidence="6" id="KW-0333">Golgi apparatus</keyword>
<dbReference type="PANTHER" id="PTHR11753">
    <property type="entry name" value="ADAPTOR COMPLEXES SMALL SUBUNIT FAMILY"/>
    <property type="match status" value="1"/>
</dbReference>
<reference evidence="11 12" key="1">
    <citation type="journal article" date="2013" name="Curr. Biol.">
        <title>Shared signatures of parasitism and phylogenomics unite Cryptomycota and microsporidia.</title>
        <authorList>
            <person name="James T.Y."/>
            <person name="Pelin A."/>
            <person name="Bonen L."/>
            <person name="Ahrendt S."/>
            <person name="Sain D."/>
            <person name="Corradi N."/>
            <person name="Stajich J.E."/>
        </authorList>
    </citation>
    <scope>NUCLEOTIDE SEQUENCE [LARGE SCALE GENOMIC DNA]</scope>
    <source>
        <strain evidence="11 12">CSF55</strain>
    </source>
</reference>
<comment type="similarity">
    <text evidence="3 9">Belongs to the adaptor complexes small subunit family.</text>
</comment>
<evidence type="ECO:0000256" key="5">
    <source>
        <dbReference type="ARBA" id="ARBA00022927"/>
    </source>
</evidence>
<dbReference type="Proteomes" id="UP000030755">
    <property type="component" value="Unassembled WGS sequence"/>
</dbReference>
<dbReference type="AlphaFoldDB" id="A0A075APZ1"/>
<dbReference type="GO" id="GO:0006886">
    <property type="term" value="P:intracellular protein transport"/>
    <property type="evidence" value="ECO:0007669"/>
    <property type="project" value="UniProtKB-UniRule"/>
</dbReference>